<dbReference type="FunFam" id="1.25.40.10:FF:000073">
    <property type="entry name" value="Pentatricopeptide repeat-containing protein chloroplastic"/>
    <property type="match status" value="1"/>
</dbReference>
<feature type="repeat" description="PPR" evidence="3">
    <location>
        <begin position="171"/>
        <end position="205"/>
    </location>
</feature>
<dbReference type="NCBIfam" id="TIGR00756">
    <property type="entry name" value="PPR"/>
    <property type="match status" value="5"/>
</dbReference>
<dbReference type="Pfam" id="PF20431">
    <property type="entry name" value="E_motif"/>
    <property type="match status" value="1"/>
</dbReference>
<dbReference type="FunFam" id="1.25.40.10:FF:000344">
    <property type="entry name" value="Pentatricopeptide repeat-containing protein"/>
    <property type="match status" value="1"/>
</dbReference>
<keyword evidence="2" id="KW-0677">Repeat</keyword>
<comment type="similarity">
    <text evidence="1">Belongs to the PPR family. PCMP-H subfamily.</text>
</comment>
<dbReference type="InterPro" id="IPR002885">
    <property type="entry name" value="PPR_rpt"/>
</dbReference>
<evidence type="ECO:0000256" key="3">
    <source>
        <dbReference type="PROSITE-ProRule" id="PRU00708"/>
    </source>
</evidence>
<dbReference type="AlphaFoldDB" id="A0AAV8TXJ0"/>
<keyword evidence="6" id="KW-1185">Reference proteome</keyword>
<dbReference type="InterPro" id="IPR032867">
    <property type="entry name" value="DYW_dom"/>
</dbReference>
<dbReference type="GO" id="GO:0009451">
    <property type="term" value="P:RNA modification"/>
    <property type="evidence" value="ECO:0007669"/>
    <property type="project" value="InterPro"/>
</dbReference>
<feature type="domain" description="DYW" evidence="4">
    <location>
        <begin position="788"/>
        <end position="880"/>
    </location>
</feature>
<evidence type="ECO:0000256" key="1">
    <source>
        <dbReference type="ARBA" id="ARBA00006643"/>
    </source>
</evidence>
<evidence type="ECO:0000259" key="4">
    <source>
        <dbReference type="Pfam" id="PF14432"/>
    </source>
</evidence>
<dbReference type="Pfam" id="PF01535">
    <property type="entry name" value="PPR"/>
    <property type="match status" value="6"/>
</dbReference>
<dbReference type="EMBL" id="JAIWQS010000002">
    <property type="protein sequence ID" value="KAJ8771732.1"/>
    <property type="molecule type" value="Genomic_DNA"/>
</dbReference>
<accession>A0AAV8TXJ0</accession>
<feature type="repeat" description="PPR" evidence="3">
    <location>
        <begin position="472"/>
        <end position="506"/>
    </location>
</feature>
<dbReference type="GO" id="GO:0008270">
    <property type="term" value="F:zinc ion binding"/>
    <property type="evidence" value="ECO:0007669"/>
    <property type="project" value="InterPro"/>
</dbReference>
<name>A0AAV8TXJ0_9ROSI</name>
<evidence type="ECO:0000256" key="2">
    <source>
        <dbReference type="ARBA" id="ARBA00022737"/>
    </source>
</evidence>
<comment type="caution">
    <text evidence="5">The sequence shown here is derived from an EMBL/GenBank/DDBJ whole genome shotgun (WGS) entry which is preliminary data.</text>
</comment>
<dbReference type="Proteomes" id="UP001159364">
    <property type="component" value="Linkage Group LG02"/>
</dbReference>
<evidence type="ECO:0000313" key="6">
    <source>
        <dbReference type="Proteomes" id="UP001159364"/>
    </source>
</evidence>
<reference evidence="5 6" key="1">
    <citation type="submission" date="2021-09" db="EMBL/GenBank/DDBJ databases">
        <title>Genomic insights and catalytic innovation underlie evolution of tropane alkaloids biosynthesis.</title>
        <authorList>
            <person name="Wang Y.-J."/>
            <person name="Tian T."/>
            <person name="Huang J.-P."/>
            <person name="Huang S.-X."/>
        </authorList>
    </citation>
    <scope>NUCLEOTIDE SEQUENCE [LARGE SCALE GENOMIC DNA]</scope>
    <source>
        <strain evidence="5">KIB-2018</strain>
        <tissue evidence="5">Leaf</tissue>
    </source>
</reference>
<organism evidence="5 6">
    <name type="scientific">Erythroxylum novogranatense</name>
    <dbReference type="NCBI Taxonomy" id="1862640"/>
    <lineage>
        <taxon>Eukaryota</taxon>
        <taxon>Viridiplantae</taxon>
        <taxon>Streptophyta</taxon>
        <taxon>Embryophyta</taxon>
        <taxon>Tracheophyta</taxon>
        <taxon>Spermatophyta</taxon>
        <taxon>Magnoliopsida</taxon>
        <taxon>eudicotyledons</taxon>
        <taxon>Gunneridae</taxon>
        <taxon>Pentapetalae</taxon>
        <taxon>rosids</taxon>
        <taxon>fabids</taxon>
        <taxon>Malpighiales</taxon>
        <taxon>Erythroxylaceae</taxon>
        <taxon>Erythroxylum</taxon>
    </lineage>
</organism>
<dbReference type="Pfam" id="PF13041">
    <property type="entry name" value="PPR_2"/>
    <property type="match status" value="4"/>
</dbReference>
<dbReference type="PANTHER" id="PTHR47926">
    <property type="entry name" value="PENTATRICOPEPTIDE REPEAT-CONTAINING PROTEIN"/>
    <property type="match status" value="1"/>
</dbReference>
<proteinExistence type="inferred from homology"/>
<dbReference type="GO" id="GO:0003729">
    <property type="term" value="F:mRNA binding"/>
    <property type="evidence" value="ECO:0007669"/>
    <property type="project" value="UniProtKB-ARBA"/>
</dbReference>
<sequence length="880" mass="99585">MCAHTFQSLLSKALSSSTNLSQLYKAHTLLITSGLAKSVFFSGKTISKYAELKRPISSLLVFRQTSTTSSIYLWNSIIRALIHNGMFTKALEFYFQMRETDLKPDRYTFPSVINACASIFDFEKGRIIHEHVLESSCGSDLYIGNALVDMYARFGDLAKARKVFEEIPHKDTVSWNTLMSGYSANGYWEEALEIYHQSKMDGLKPDCFTFSCILPACGGLNVIDEGKVIHGLVEKTGVNADVVVSNGLLSMYFKFERLEDAQRVFDKMVIRDNMSWNSLICGYFNMGFFEESIELFKRVVNRFKPDMLTITSLLRACSHSCDLINGKFIHDYMVKSNFAFDIRVYNILIDTYVKCGDMLAAKEVFDTMRIWDTVSWNSLINGYILNGGYGEGVRLFKMMKIGLKPDYITYVILLSTCSQLADTNFGSQVHCEITKLGVDSYLIVANALVNMYGKCGRLDCVLQVFENTKVRDVVMWNTIIAACVRGEDCILGFRMINRMRTEELMPDKTTMLCILHMCCLLAAKRLGKEIHACILKLGFESSVTIGNALIEMYSKCGDLMKSTLVFNRMKSKDVVTWTSLISAYGMYGEGKKAIRAFHEMEAVGIVPDHVAFVSLIYACSHSGLVEEGLACFAQLEKNCNMKPRLEHYASIVDLLSRSKLLSKAEEFISSMPLKPDASIWGTLLSACRGSDDLKIAERAAQNIIQLGTENTGYYVLASNVYAALGKWEQATIIRKLIQDRGLKKDPGCSWIELRNRLYTFGSRDKLFEQHEKVNQLLGTLARLMTEKGYISELQYDLHDVEDDEKRDMLFGHSERIAIAFGLLNTEPGTPLTVMKNLRVCVDCHTWTKHISNIVRREILVRDANRFHLFRHGSCSCGDHW</sequence>
<feature type="repeat" description="PPR" evidence="3">
    <location>
        <begin position="70"/>
        <end position="104"/>
    </location>
</feature>
<dbReference type="Pfam" id="PF14432">
    <property type="entry name" value="DYW_deaminase"/>
    <property type="match status" value="1"/>
</dbReference>
<feature type="repeat" description="PPR" evidence="3">
    <location>
        <begin position="573"/>
        <end position="607"/>
    </location>
</feature>
<feature type="repeat" description="PPR" evidence="3">
    <location>
        <begin position="341"/>
        <end position="375"/>
    </location>
</feature>
<protein>
    <recommendedName>
        <fullName evidence="4">DYW domain-containing protein</fullName>
    </recommendedName>
</protein>
<feature type="repeat" description="PPR" evidence="3">
    <location>
        <begin position="272"/>
        <end position="302"/>
    </location>
</feature>
<gene>
    <name evidence="5" type="ORF">K2173_026909</name>
</gene>
<dbReference type="FunFam" id="1.25.40.10:FF:000725">
    <property type="entry name" value="Pentatricopeptide repeat-containing protein At3g63370, chloroplastic"/>
    <property type="match status" value="1"/>
</dbReference>
<dbReference type="InterPro" id="IPR046848">
    <property type="entry name" value="E_motif"/>
</dbReference>
<evidence type="ECO:0000313" key="5">
    <source>
        <dbReference type="EMBL" id="KAJ8771732.1"/>
    </source>
</evidence>
<dbReference type="InterPro" id="IPR046960">
    <property type="entry name" value="PPR_At4g14850-like_plant"/>
</dbReference>
<dbReference type="Gene3D" id="1.25.40.10">
    <property type="entry name" value="Tetratricopeptide repeat domain"/>
    <property type="match status" value="6"/>
</dbReference>
<dbReference type="PANTHER" id="PTHR47926:SF533">
    <property type="entry name" value="DYW DOMAIN-CONTAINING PROTEIN"/>
    <property type="match status" value="1"/>
</dbReference>
<dbReference type="InterPro" id="IPR011990">
    <property type="entry name" value="TPR-like_helical_dom_sf"/>
</dbReference>
<dbReference type="FunFam" id="1.25.40.10:FF:000090">
    <property type="entry name" value="Pentatricopeptide repeat-containing protein, chloroplastic"/>
    <property type="match status" value="1"/>
</dbReference>
<dbReference type="PROSITE" id="PS51375">
    <property type="entry name" value="PPR"/>
    <property type="match status" value="6"/>
</dbReference>